<feature type="DNA-binding region" description="OmpR/PhoB-type" evidence="7">
    <location>
        <begin position="126"/>
        <end position="223"/>
    </location>
</feature>
<keyword evidence="5" id="KW-0804">Transcription</keyword>
<feature type="domain" description="OmpR/PhoB-type" evidence="9">
    <location>
        <begin position="126"/>
        <end position="223"/>
    </location>
</feature>
<dbReference type="Pfam" id="PF00072">
    <property type="entry name" value="Response_reg"/>
    <property type="match status" value="1"/>
</dbReference>
<evidence type="ECO:0000256" key="1">
    <source>
        <dbReference type="ARBA" id="ARBA00022553"/>
    </source>
</evidence>
<feature type="domain" description="Response regulatory" evidence="8">
    <location>
        <begin position="2"/>
        <end position="117"/>
    </location>
</feature>
<evidence type="ECO:0000313" key="11">
    <source>
        <dbReference type="Proteomes" id="UP000464013"/>
    </source>
</evidence>
<protein>
    <submittedName>
        <fullName evidence="10">Response regulator transcription factor</fullName>
    </submittedName>
</protein>
<accession>A0A6I6SEX3</accession>
<keyword evidence="3" id="KW-0805">Transcription regulation</keyword>
<dbReference type="PANTHER" id="PTHR48111:SF22">
    <property type="entry name" value="REGULATOR OF RPOS"/>
    <property type="match status" value="1"/>
</dbReference>
<organism evidence="10 11">
    <name type="scientific">Billgrantia tianxiuensis</name>
    <dbReference type="NCBI Taxonomy" id="2497861"/>
    <lineage>
        <taxon>Bacteria</taxon>
        <taxon>Pseudomonadati</taxon>
        <taxon>Pseudomonadota</taxon>
        <taxon>Gammaproteobacteria</taxon>
        <taxon>Oceanospirillales</taxon>
        <taxon>Halomonadaceae</taxon>
        <taxon>Billgrantia</taxon>
    </lineage>
</organism>
<evidence type="ECO:0000256" key="7">
    <source>
        <dbReference type="PROSITE-ProRule" id="PRU01091"/>
    </source>
</evidence>
<dbReference type="InterPro" id="IPR039420">
    <property type="entry name" value="WalR-like"/>
</dbReference>
<evidence type="ECO:0000259" key="8">
    <source>
        <dbReference type="PROSITE" id="PS50110"/>
    </source>
</evidence>
<gene>
    <name evidence="10" type="ORF">EKK97_04505</name>
</gene>
<name>A0A6I6SEX3_9GAMM</name>
<dbReference type="GO" id="GO:0005829">
    <property type="term" value="C:cytosol"/>
    <property type="evidence" value="ECO:0007669"/>
    <property type="project" value="TreeGrafter"/>
</dbReference>
<dbReference type="Gene3D" id="3.40.50.2300">
    <property type="match status" value="1"/>
</dbReference>
<dbReference type="InterPro" id="IPR011006">
    <property type="entry name" value="CheY-like_superfamily"/>
</dbReference>
<dbReference type="InterPro" id="IPR016032">
    <property type="entry name" value="Sig_transdc_resp-reg_C-effctor"/>
</dbReference>
<dbReference type="GO" id="GO:0032993">
    <property type="term" value="C:protein-DNA complex"/>
    <property type="evidence" value="ECO:0007669"/>
    <property type="project" value="TreeGrafter"/>
</dbReference>
<dbReference type="InterPro" id="IPR001789">
    <property type="entry name" value="Sig_transdc_resp-reg_receiver"/>
</dbReference>
<proteinExistence type="predicted"/>
<dbReference type="SMART" id="SM00862">
    <property type="entry name" value="Trans_reg_C"/>
    <property type="match status" value="1"/>
</dbReference>
<dbReference type="EMBL" id="CP035042">
    <property type="protein sequence ID" value="QHC49019.1"/>
    <property type="molecule type" value="Genomic_DNA"/>
</dbReference>
<dbReference type="OrthoDB" id="9802426at2"/>
<evidence type="ECO:0000256" key="3">
    <source>
        <dbReference type="ARBA" id="ARBA00023015"/>
    </source>
</evidence>
<evidence type="ECO:0000256" key="6">
    <source>
        <dbReference type="PROSITE-ProRule" id="PRU00169"/>
    </source>
</evidence>
<dbReference type="Gene3D" id="1.10.10.10">
    <property type="entry name" value="Winged helix-like DNA-binding domain superfamily/Winged helix DNA-binding domain"/>
    <property type="match status" value="1"/>
</dbReference>
<dbReference type="CDD" id="cd00383">
    <property type="entry name" value="trans_reg_C"/>
    <property type="match status" value="1"/>
</dbReference>
<dbReference type="RefSeq" id="WP_159549587.1">
    <property type="nucleotide sequence ID" value="NZ_CP035042.1"/>
</dbReference>
<dbReference type="PROSITE" id="PS50110">
    <property type="entry name" value="RESPONSE_REGULATORY"/>
    <property type="match status" value="1"/>
</dbReference>
<dbReference type="InterPro" id="IPR001867">
    <property type="entry name" value="OmpR/PhoB-type_DNA-bd"/>
</dbReference>
<dbReference type="InterPro" id="IPR036388">
    <property type="entry name" value="WH-like_DNA-bd_sf"/>
</dbReference>
<dbReference type="GO" id="GO:0000976">
    <property type="term" value="F:transcription cis-regulatory region binding"/>
    <property type="evidence" value="ECO:0007669"/>
    <property type="project" value="TreeGrafter"/>
</dbReference>
<keyword evidence="11" id="KW-1185">Reference proteome</keyword>
<reference evidence="10 11" key="1">
    <citation type="submission" date="2019-01" db="EMBL/GenBank/DDBJ databases">
        <title>Complete genome of a denitifying bacterium Halomons sp. BC-M4-5.</title>
        <authorList>
            <person name="Wang L."/>
            <person name="Shao Z."/>
        </authorList>
    </citation>
    <scope>NUCLEOTIDE SEQUENCE [LARGE SCALE GENOMIC DNA]</scope>
    <source>
        <strain evidence="10 11">BC-M4-5</strain>
    </source>
</reference>
<keyword evidence="4 7" id="KW-0238">DNA-binding</keyword>
<dbReference type="SMART" id="SM00448">
    <property type="entry name" value="REC"/>
    <property type="match status" value="1"/>
</dbReference>
<dbReference type="SUPFAM" id="SSF46894">
    <property type="entry name" value="C-terminal effector domain of the bipartite response regulators"/>
    <property type="match status" value="1"/>
</dbReference>
<dbReference type="Proteomes" id="UP000464013">
    <property type="component" value="Chromosome"/>
</dbReference>
<dbReference type="GO" id="GO:0000156">
    <property type="term" value="F:phosphorelay response regulator activity"/>
    <property type="evidence" value="ECO:0007669"/>
    <property type="project" value="TreeGrafter"/>
</dbReference>
<evidence type="ECO:0000256" key="2">
    <source>
        <dbReference type="ARBA" id="ARBA00023012"/>
    </source>
</evidence>
<evidence type="ECO:0000256" key="5">
    <source>
        <dbReference type="ARBA" id="ARBA00023163"/>
    </source>
</evidence>
<evidence type="ECO:0000256" key="4">
    <source>
        <dbReference type="ARBA" id="ARBA00023125"/>
    </source>
</evidence>
<dbReference type="PANTHER" id="PTHR48111">
    <property type="entry name" value="REGULATOR OF RPOS"/>
    <property type="match status" value="1"/>
</dbReference>
<dbReference type="Gene3D" id="6.10.250.690">
    <property type="match status" value="1"/>
</dbReference>
<dbReference type="GO" id="GO:0006355">
    <property type="term" value="P:regulation of DNA-templated transcription"/>
    <property type="evidence" value="ECO:0007669"/>
    <property type="project" value="InterPro"/>
</dbReference>
<evidence type="ECO:0000259" key="9">
    <source>
        <dbReference type="PROSITE" id="PS51755"/>
    </source>
</evidence>
<dbReference type="KEGG" id="htx:EKK97_04505"/>
<evidence type="ECO:0000313" key="10">
    <source>
        <dbReference type="EMBL" id="QHC49019.1"/>
    </source>
</evidence>
<dbReference type="Pfam" id="PF00486">
    <property type="entry name" value="Trans_reg_C"/>
    <property type="match status" value="1"/>
</dbReference>
<keyword evidence="2" id="KW-0902">Two-component regulatory system</keyword>
<keyword evidence="1 6" id="KW-0597">Phosphoprotein</keyword>
<dbReference type="SUPFAM" id="SSF52172">
    <property type="entry name" value="CheY-like"/>
    <property type="match status" value="1"/>
</dbReference>
<sequence>MQVLVIEDNSDIIANLYGYLEPLGYVLDVARNGNAGIACATAAFHDVIILDLSLPGMDGVEVCRRLRQEHRLATPILMLTARDSVHDKLTGFEVGADDYLVKPYSLPELDARLKALVRRARNEHVQSVLVFGELRLDTGTGLATRAGQPLELTPTGYKILTALMRAAPKLISREEIAREIWGDNPPDSDALRTHIHTLRQALDKPFPYPMLLTSPGIGYRLKTPSEA</sequence>
<feature type="modified residue" description="4-aspartylphosphate" evidence="6">
    <location>
        <position position="51"/>
    </location>
</feature>
<dbReference type="PROSITE" id="PS51755">
    <property type="entry name" value="OMPR_PHOB"/>
    <property type="match status" value="1"/>
</dbReference>
<dbReference type="AlphaFoldDB" id="A0A6I6SEX3"/>